<dbReference type="PANTHER" id="PTHR43152:SF3">
    <property type="entry name" value="UVRABC SYSTEM PROTEIN A"/>
    <property type="match status" value="1"/>
</dbReference>
<keyword evidence="5" id="KW-0547">Nucleotide-binding</keyword>
<evidence type="ECO:0000256" key="5">
    <source>
        <dbReference type="ARBA" id="ARBA00022741"/>
    </source>
</evidence>
<reference evidence="19 20" key="1">
    <citation type="submission" date="2019-02" db="EMBL/GenBank/DDBJ databases">
        <title>Deep-cultivation of Planctomycetes and their phenomic and genomic characterization uncovers novel biology.</title>
        <authorList>
            <person name="Wiegand S."/>
            <person name="Jogler M."/>
            <person name="Boedeker C."/>
            <person name="Pinto D."/>
            <person name="Vollmers J."/>
            <person name="Rivas-Marin E."/>
            <person name="Kohn T."/>
            <person name="Peeters S.H."/>
            <person name="Heuer A."/>
            <person name="Rast P."/>
            <person name="Oberbeckmann S."/>
            <person name="Bunk B."/>
            <person name="Jeske O."/>
            <person name="Meyerdierks A."/>
            <person name="Storesund J.E."/>
            <person name="Kallscheuer N."/>
            <person name="Luecker S."/>
            <person name="Lage O.M."/>
            <person name="Pohl T."/>
            <person name="Merkel B.J."/>
            <person name="Hornburger P."/>
            <person name="Mueller R.-W."/>
            <person name="Bruemmer F."/>
            <person name="Labrenz M."/>
            <person name="Spormann A.M."/>
            <person name="Op Den Camp H."/>
            <person name="Overmann J."/>
            <person name="Amann R."/>
            <person name="Jetten M.S.M."/>
            <person name="Mascher T."/>
            <person name="Medema M.H."/>
            <person name="Devos D.P."/>
            <person name="Kaster A.-K."/>
            <person name="Ovreas L."/>
            <person name="Rohde M."/>
            <person name="Galperin M.Y."/>
            <person name="Jogler C."/>
        </authorList>
    </citation>
    <scope>NUCLEOTIDE SEQUENCE [LARGE SCALE GENOMIC DNA]</scope>
    <source>
        <strain evidence="19 20">Pla100</strain>
    </source>
</reference>
<dbReference type="Gene3D" id="3.40.50.300">
    <property type="entry name" value="P-loop containing nucleotide triphosphate hydrolases"/>
    <property type="match status" value="4"/>
</dbReference>
<evidence type="ECO:0000256" key="3">
    <source>
        <dbReference type="ARBA" id="ARBA00022723"/>
    </source>
</evidence>
<dbReference type="InterPro" id="IPR004602">
    <property type="entry name" value="UvrA"/>
</dbReference>
<dbReference type="EMBL" id="SJPM01000004">
    <property type="protein sequence ID" value="TWT97452.1"/>
    <property type="molecule type" value="Genomic_DNA"/>
</dbReference>
<feature type="region of interest" description="Disordered" evidence="17">
    <location>
        <begin position="1390"/>
        <end position="1409"/>
    </location>
</feature>
<evidence type="ECO:0000256" key="15">
    <source>
        <dbReference type="ARBA" id="ARBA00039316"/>
    </source>
</evidence>
<comment type="subcellular location">
    <subcellularLocation>
        <location evidence="1">Cytoplasm</location>
    </subcellularLocation>
</comment>
<dbReference type="Gene3D" id="3.30.1490.20">
    <property type="entry name" value="ATP-grasp fold, A domain"/>
    <property type="match status" value="2"/>
</dbReference>
<proteinExistence type="inferred from homology"/>
<keyword evidence="11" id="KW-0267">Excision nuclease</keyword>
<evidence type="ECO:0000256" key="13">
    <source>
        <dbReference type="ARBA" id="ARBA00023204"/>
    </source>
</evidence>
<keyword evidence="8" id="KW-0863">Zinc-finger</keyword>
<dbReference type="GO" id="GO:0005524">
    <property type="term" value="F:ATP binding"/>
    <property type="evidence" value="ECO:0007669"/>
    <property type="project" value="UniProtKB-KW"/>
</dbReference>
<dbReference type="NCBIfam" id="TIGR00630">
    <property type="entry name" value="uvra"/>
    <property type="match status" value="2"/>
</dbReference>
<dbReference type="InterPro" id="IPR003439">
    <property type="entry name" value="ABC_transporter-like_ATP-bd"/>
</dbReference>
<evidence type="ECO:0000313" key="20">
    <source>
        <dbReference type="Proteomes" id="UP000316213"/>
    </source>
</evidence>
<dbReference type="GO" id="GO:0004518">
    <property type="term" value="F:nuclease activity"/>
    <property type="evidence" value="ECO:0007669"/>
    <property type="project" value="UniProtKB-KW"/>
</dbReference>
<comment type="caution">
    <text evidence="19">The sequence shown here is derived from an EMBL/GenBank/DDBJ whole genome shotgun (WGS) entry which is preliminary data.</text>
</comment>
<feature type="domain" description="ABC transporter" evidence="18">
    <location>
        <begin position="660"/>
        <end position="992"/>
    </location>
</feature>
<dbReference type="InterPro" id="IPR003593">
    <property type="entry name" value="AAA+_ATPase"/>
</dbReference>
<evidence type="ECO:0000256" key="2">
    <source>
        <dbReference type="ARBA" id="ARBA00022490"/>
    </source>
</evidence>
<keyword evidence="9" id="KW-0862">Zinc</keyword>
<protein>
    <recommendedName>
        <fullName evidence="15">UvrABC system protein A</fullName>
    </recommendedName>
    <alternativeName>
        <fullName evidence="16">Excinuclease ABC subunit A</fullName>
    </alternativeName>
</protein>
<dbReference type="GO" id="GO:0006289">
    <property type="term" value="P:nucleotide-excision repair"/>
    <property type="evidence" value="ECO:0007669"/>
    <property type="project" value="InterPro"/>
</dbReference>
<feature type="domain" description="ABC transporter" evidence="18">
    <location>
        <begin position="1659"/>
        <end position="1987"/>
    </location>
</feature>
<dbReference type="GO" id="GO:0005737">
    <property type="term" value="C:cytoplasm"/>
    <property type="evidence" value="ECO:0007669"/>
    <property type="project" value="UniProtKB-SubCell"/>
</dbReference>
<evidence type="ECO:0000256" key="11">
    <source>
        <dbReference type="ARBA" id="ARBA00022881"/>
    </source>
</evidence>
<gene>
    <name evidence="19" type="primary">uvrA_1</name>
    <name evidence="19" type="ORF">Pla100_26060</name>
</gene>
<evidence type="ECO:0000256" key="9">
    <source>
        <dbReference type="ARBA" id="ARBA00022833"/>
    </source>
</evidence>
<comment type="similarity">
    <text evidence="14">Belongs to the ABC transporter superfamily. UvrA family.</text>
</comment>
<keyword evidence="4" id="KW-0677">Repeat</keyword>
<dbReference type="SMART" id="SM00382">
    <property type="entry name" value="AAA"/>
    <property type="match status" value="3"/>
</dbReference>
<dbReference type="NCBIfam" id="NF001503">
    <property type="entry name" value="PRK00349.1"/>
    <property type="match status" value="1"/>
</dbReference>
<dbReference type="GO" id="GO:0016887">
    <property type="term" value="F:ATP hydrolysis activity"/>
    <property type="evidence" value="ECO:0007669"/>
    <property type="project" value="InterPro"/>
</dbReference>
<dbReference type="PROSITE" id="PS00211">
    <property type="entry name" value="ABC_TRANSPORTER_1"/>
    <property type="match status" value="4"/>
</dbReference>
<evidence type="ECO:0000256" key="6">
    <source>
        <dbReference type="ARBA" id="ARBA00022763"/>
    </source>
</evidence>
<dbReference type="InterPro" id="IPR017871">
    <property type="entry name" value="ABC_transporter-like_CS"/>
</dbReference>
<dbReference type="InterPro" id="IPR027417">
    <property type="entry name" value="P-loop_NTPase"/>
</dbReference>
<evidence type="ECO:0000256" key="1">
    <source>
        <dbReference type="ARBA" id="ARBA00004496"/>
    </source>
</evidence>
<evidence type="ECO:0000256" key="14">
    <source>
        <dbReference type="ARBA" id="ARBA00038000"/>
    </source>
</evidence>
<accession>A0A5C6ABP0</accession>
<dbReference type="InterPro" id="IPR013815">
    <property type="entry name" value="ATP_grasp_subdomain_1"/>
</dbReference>
<evidence type="ECO:0000256" key="7">
    <source>
        <dbReference type="ARBA" id="ARBA00022769"/>
    </source>
</evidence>
<dbReference type="SUPFAM" id="SSF52540">
    <property type="entry name" value="P-loop containing nucleoside triphosphate hydrolases"/>
    <property type="match status" value="4"/>
</dbReference>
<dbReference type="Pfam" id="PF17760">
    <property type="entry name" value="UvrA_inter"/>
    <property type="match status" value="2"/>
</dbReference>
<evidence type="ECO:0000256" key="17">
    <source>
        <dbReference type="SAM" id="MobiDB-lite"/>
    </source>
</evidence>
<dbReference type="Gene3D" id="1.10.8.280">
    <property type="entry name" value="ABC transporter ATPase domain-like"/>
    <property type="match status" value="2"/>
</dbReference>
<dbReference type="PROSITE" id="PS50893">
    <property type="entry name" value="ABC_TRANSPORTER_2"/>
    <property type="match status" value="2"/>
</dbReference>
<dbReference type="InterPro" id="IPR041102">
    <property type="entry name" value="UvrA_inter"/>
</dbReference>
<dbReference type="PANTHER" id="PTHR43152">
    <property type="entry name" value="UVRABC SYSTEM PROTEIN A"/>
    <property type="match status" value="1"/>
</dbReference>
<dbReference type="Proteomes" id="UP000316213">
    <property type="component" value="Unassembled WGS sequence"/>
</dbReference>
<sequence length="2216" mass="241809">MQREITVKGAREHNLRDIDLSLPRGQLICFSGVSGSGKSSLAFDTLYAEGQRRYVESLSNSARQFMGQMPKPDVDLVTGLSPSISISQKSTGNNPRSTVGTITEIYDFLRVLFARVGTGYCPNCDIPIQAQTGDAIVSRVLACVEQYDPSTFNEDGDLEEDRGGRSVSDEVASLWVLAPLVRGQKGEFKDLFEDLRKQGFNRARVDGDTIRLSDPPPLDRTRRHDVEVVIDRLIVPRKLDASLDRARINEAVELALRLGDSTLIATVNDADAEDIPAPKHDRLFSSRYACGQCGTSFRVPTPQLFSFNSPQGMCHSCDGIGRLYTFVPELLIPDPSLSVRKGAVSLLGKWADIGRYRRHIYRGVADAIDEVLELKPGTMLETAWEKLPEQGRHVWLWGADDSMTFTWRGGRKAKKYIGSFEGLIPELLDRYRTSRNKMQLRQFEKYMSTMDCPDCHGRRLNPQASAVRITTTSPTFADQPARTLPQLCDLAIEELAEFFADVDLSPTDARIATEVLKEVRGRIGFLLGVGLDYLTLGRTAPTLSGGESQRIRLAGQIGSGLSGVLYILDEPSIGLHPRDNDRLIATLTRLRDAGNTLIVVEHDEDTMRASDMIVDFGPGPGVRGGHVVASGTIDAITGCPESVTGAFLSGRRAITPSEKLRDIDPAKQLHIRGARFHNLKNVDASIPLGVVVCVTGVSGSGKSSLIGGILEPALRRDLNGAESEPGDHDAIEGVEHLDKTIAIDQSPIGRTPRSNPATYVKVFDEIRNLFAKLPDAKTRGYTVGRFSFNVDGGRCSACDGNGATKLEMDFLADIWVQCPVCQGQRYNRETLAVKFKGKSIADVLDMDISEALQLFENIPKIAEKLQTLVDVGLEYLKLGQPSPTLSGGEAQRIKLSRELSRRDTGSTLYVLDEPTTGLHFADIELLLGVINRLADRGNSIVIVEHNLDVIKTADWVIDLGVEGGAGGGEIIAQGRPSEVAKVTNSYTGEALAGTLGIKRRKTKAAAKAIREVITAPPQARTHVVVEGAEEHNLRHVSVSIPRDAMTVFCGPSGSGKSSMAMDTIYAEGQRRYVESLSSYARQFIGQVQKPKAERIEGLSPAVALEQKNLGHSPRSTVGTVTEVYDYFRILFAKLGTMYCPDCEIPIGTQTPDQIIDKILELPTGTKALVLAPIEVQAGEASKDTWATLRSSGYARVRIDGSTVPLDEAKPLDPRRKQDVEVVVDRIVVSDDEKSRISDSVEQALSLGVGVIRIALADSQIDESEWQTVQHSQHLVCTCCGRSFNPVTPHHFSFNSAVGWCSGCDGLGTQTGTNPAALMGTPQQSLLEGASLLWPAVDHAVSRWMMRALSRTTGIPIDAPTELLTLSQKRILFHGLGPRWIEVRRADTVEPKAVTESGQTDHPAMRPAEKGHPNDILFRYQFKGFYPALEEAAKLTPGLRAKLESFVAEIDCSVCNGSRLREESAAVRFRGHTIGDLVHMPLDRLAVEVESWDLDRREQKIAGELVREVQSRVSFLRDVGLDYLTLHRGAATLSGGEAQRIRLASQLGSGLCGVLYVLDEPTIGLHPRDNKRLLSALHRLRDQGNTLLVVEHDYDVIAGSDYLCDFGPQAGRHGGNVVAEGPPMDIRPATESVTRPYLNREKQIPLPATRRPVFAPSGKPMVEFLQVRGAREHNLRNVDVNIPLGVLTAVTGPSGSGKSSLVNNIIYPVLARRLHRAKVKPGRHDAVDGLRYIHKVIRVDQSPLGNSPSSNPATYTGVFDLIRTEFADLPEARERRFTPRTFSFNVSGGRCETCEGSGQRKIEMHFLPDVWIPCEECNARRYNEDVLEVKLHGRSIADVLEMPCGEAVEVFADRPRIARVVQTLCDVGLDYVTLGQSAPTLSGGEAQRVKLAAELARPASGHTLYLLDEPTTGLHFSDIEKLLVVMQRLVEIGNSVVVIEHNLDVIKCADWVIDMGPGAGVHGGLVVYEGTPEGLAATARDDNASVTAPFLADTLAIANSDRADALPPPSVAVSDERSTVSTRSTGPIGNGAVAEPMSSRLGAAQEEPSNTDAGTSNAGETEVILQPWRALGRRWHTLPKGFPSGSQPQWPLELVDQTLNLLSKVAGEHALDYPAPDRVSVKLESGNPGESLPMWAELETKQPECVRLKLSGPKAAIDLEQLLSLDFLQDQPDAGTVDLSNAERVTITFNLKKLGDAESVHLKTFLQTHLDRTRCLT</sequence>
<dbReference type="Pfam" id="PF17755">
    <property type="entry name" value="UvrA_DNA-bind"/>
    <property type="match status" value="1"/>
</dbReference>
<dbReference type="RefSeq" id="WP_146578032.1">
    <property type="nucleotide sequence ID" value="NZ_SJPM01000004.1"/>
</dbReference>
<evidence type="ECO:0000256" key="16">
    <source>
        <dbReference type="ARBA" id="ARBA00042156"/>
    </source>
</evidence>
<dbReference type="GO" id="GO:0003677">
    <property type="term" value="F:DNA binding"/>
    <property type="evidence" value="ECO:0007669"/>
    <property type="project" value="UniProtKB-KW"/>
</dbReference>
<dbReference type="Gene3D" id="1.20.1580.10">
    <property type="entry name" value="ABC transporter ATPase like domain"/>
    <property type="match status" value="4"/>
</dbReference>
<evidence type="ECO:0000256" key="8">
    <source>
        <dbReference type="ARBA" id="ARBA00022771"/>
    </source>
</evidence>
<evidence type="ECO:0000259" key="18">
    <source>
        <dbReference type="PROSITE" id="PS50893"/>
    </source>
</evidence>
<dbReference type="InterPro" id="IPR041552">
    <property type="entry name" value="UvrA_DNA-bd"/>
</dbReference>
<keyword evidence="3" id="KW-0479">Metal-binding</keyword>
<evidence type="ECO:0000313" key="19">
    <source>
        <dbReference type="EMBL" id="TWT97452.1"/>
    </source>
</evidence>
<keyword evidence="12" id="KW-0238">DNA-binding</keyword>
<keyword evidence="7" id="KW-0228">DNA excision</keyword>
<keyword evidence="20" id="KW-1185">Reference proteome</keyword>
<organism evidence="19 20">
    <name type="scientific">Neorhodopirellula pilleata</name>
    <dbReference type="NCBI Taxonomy" id="2714738"/>
    <lineage>
        <taxon>Bacteria</taxon>
        <taxon>Pseudomonadati</taxon>
        <taxon>Planctomycetota</taxon>
        <taxon>Planctomycetia</taxon>
        <taxon>Pirellulales</taxon>
        <taxon>Pirellulaceae</taxon>
        <taxon>Neorhodopirellula</taxon>
    </lineage>
</organism>
<evidence type="ECO:0000256" key="4">
    <source>
        <dbReference type="ARBA" id="ARBA00022737"/>
    </source>
</evidence>
<evidence type="ECO:0000256" key="12">
    <source>
        <dbReference type="ARBA" id="ARBA00023125"/>
    </source>
</evidence>
<dbReference type="GO" id="GO:0009380">
    <property type="term" value="C:excinuclease repair complex"/>
    <property type="evidence" value="ECO:0007669"/>
    <property type="project" value="InterPro"/>
</dbReference>
<dbReference type="OrthoDB" id="9809851at2"/>
<evidence type="ECO:0000256" key="10">
    <source>
        <dbReference type="ARBA" id="ARBA00022840"/>
    </source>
</evidence>
<keyword evidence="2" id="KW-0963">Cytoplasm</keyword>
<keyword evidence="6" id="KW-0227">DNA damage</keyword>
<feature type="region of interest" description="Disordered" evidence="17">
    <location>
        <begin position="2003"/>
        <end position="2034"/>
    </location>
</feature>
<name>A0A5C6ABP0_9BACT</name>
<dbReference type="CDD" id="cd03271">
    <property type="entry name" value="ABC_UvrA_II"/>
    <property type="match status" value="2"/>
</dbReference>
<keyword evidence="10" id="KW-0067">ATP-binding</keyword>
<dbReference type="GO" id="GO:0008270">
    <property type="term" value="F:zinc ion binding"/>
    <property type="evidence" value="ECO:0007669"/>
    <property type="project" value="UniProtKB-KW"/>
</dbReference>
<keyword evidence="13" id="KW-0234">DNA repair</keyword>